<dbReference type="InterPro" id="IPR011990">
    <property type="entry name" value="TPR-like_helical_dom_sf"/>
</dbReference>
<evidence type="ECO:0008006" key="6">
    <source>
        <dbReference type="Google" id="ProtNLM"/>
    </source>
</evidence>
<dbReference type="STRING" id="1548018.LS64_00725"/>
<gene>
    <name evidence="2" type="ORF">DCO61_00265</name>
    <name evidence="3" type="ORF">LS64_000900</name>
</gene>
<comment type="caution">
    <text evidence="3">The sequence shown here is derived from an EMBL/GenBank/DDBJ whole genome shotgun (WGS) entry which is preliminary data.</text>
</comment>
<organism evidence="3 4">
    <name type="scientific">Helicobacter saguini</name>
    <dbReference type="NCBI Taxonomy" id="1548018"/>
    <lineage>
        <taxon>Bacteria</taxon>
        <taxon>Pseudomonadati</taxon>
        <taxon>Campylobacterota</taxon>
        <taxon>Epsilonproteobacteria</taxon>
        <taxon>Campylobacterales</taxon>
        <taxon>Helicobacteraceae</taxon>
        <taxon>Helicobacter</taxon>
    </lineage>
</organism>
<dbReference type="AlphaFoldDB" id="A0A347VQS7"/>
<keyword evidence="4" id="KW-1185">Reference proteome</keyword>
<evidence type="ECO:0000313" key="2">
    <source>
        <dbReference type="EMBL" id="MWV68504.1"/>
    </source>
</evidence>
<reference evidence="3 4" key="2">
    <citation type="journal article" date="2016" name="Infect. Immun.">
        <title>Helicobacter saguini, a Novel Helicobacter Isolated from Cotton-Top Tamarins with Ulcerative Colitis, Has Proinflammatory Properties and Induces Typhlocolitis and Dysplasia in Gnotobiotic IL-10-/- Mice.</title>
        <authorList>
            <person name="Shen Z."/>
            <person name="Mannion A."/>
            <person name="Whary M.T."/>
            <person name="Muthupalani S."/>
            <person name="Sheh A."/>
            <person name="Feng Y."/>
            <person name="Gong G."/>
            <person name="Vandamme P."/>
            <person name="Holcombe H.R."/>
            <person name="Paster B.J."/>
            <person name="Fox J.G."/>
        </authorList>
    </citation>
    <scope>NUCLEOTIDE SEQUENCE [LARGE SCALE GENOMIC DNA]</scope>
    <source>
        <strain evidence="3 4">MIT 97-6194</strain>
    </source>
</reference>
<keyword evidence="1" id="KW-1133">Transmembrane helix</keyword>
<reference evidence="3 4" key="1">
    <citation type="journal article" date="2014" name="Genome Announc.">
        <title>Draft genome sequences of eight enterohepatic helicobacter species isolated from both laboratory and wild rodents.</title>
        <authorList>
            <person name="Sheh A."/>
            <person name="Shen Z."/>
            <person name="Fox J.G."/>
        </authorList>
    </citation>
    <scope>NUCLEOTIDE SEQUENCE [LARGE SCALE GENOMIC DNA]</scope>
    <source>
        <strain evidence="3 4">MIT 97-6194</strain>
    </source>
</reference>
<keyword evidence="1" id="KW-0812">Transmembrane</keyword>
<dbReference type="Proteomes" id="UP000029714">
    <property type="component" value="Unassembled WGS sequence"/>
</dbReference>
<dbReference type="EMBL" id="JRMP02000001">
    <property type="protein sequence ID" value="TLD95951.1"/>
    <property type="molecule type" value="Genomic_DNA"/>
</dbReference>
<keyword evidence="1" id="KW-0472">Membrane</keyword>
<evidence type="ECO:0000313" key="3">
    <source>
        <dbReference type="EMBL" id="TLD95951.1"/>
    </source>
</evidence>
<evidence type="ECO:0000256" key="1">
    <source>
        <dbReference type="SAM" id="Phobius"/>
    </source>
</evidence>
<dbReference type="RefSeq" id="WP_034569267.1">
    <property type="nucleotide sequence ID" value="NZ_JRMP02000001.1"/>
</dbReference>
<proteinExistence type="predicted"/>
<feature type="transmembrane region" description="Helical" evidence="1">
    <location>
        <begin position="12"/>
        <end position="31"/>
    </location>
</feature>
<evidence type="ECO:0000313" key="4">
    <source>
        <dbReference type="Proteomes" id="UP000029714"/>
    </source>
</evidence>
<evidence type="ECO:0000313" key="5">
    <source>
        <dbReference type="Proteomes" id="UP000477070"/>
    </source>
</evidence>
<name>A0A347VQS7_9HELI</name>
<dbReference type="Proteomes" id="UP000477070">
    <property type="component" value="Unassembled WGS sequence"/>
</dbReference>
<sequence length="96" mass="11041">MFSNVGLDSKIYRIFFVVFCFMGFAGVLNAIDPVTERFIAKYDRECNEKKAESCATLGQLYTYGDEKAGIKPSEQKMVLYYTKACDMVIFMRFVLN</sequence>
<reference evidence="2 5" key="4">
    <citation type="submission" date="2019-12" db="EMBL/GenBank/DDBJ databases">
        <title>Multi-Generational Helicobacter saguini Isolates.</title>
        <authorList>
            <person name="Mannion A."/>
            <person name="Shen Z."/>
            <person name="Fox J.G."/>
        </authorList>
    </citation>
    <scope>NUCLEOTIDE SEQUENCE [LARGE SCALE GENOMIC DNA]</scope>
    <source>
        <strain evidence="2">16-048</strain>
        <strain evidence="5">16-048 (F4)</strain>
    </source>
</reference>
<dbReference type="Gene3D" id="1.25.40.10">
    <property type="entry name" value="Tetratricopeptide repeat domain"/>
    <property type="match status" value="1"/>
</dbReference>
<protein>
    <recommendedName>
        <fullName evidence="6">Beta-lactamase</fullName>
    </recommendedName>
</protein>
<dbReference type="EMBL" id="QBIU01000001">
    <property type="protein sequence ID" value="MWV68504.1"/>
    <property type="molecule type" value="Genomic_DNA"/>
</dbReference>
<accession>A0A347VQS7</accession>
<reference evidence="3" key="3">
    <citation type="submission" date="2018-04" db="EMBL/GenBank/DDBJ databases">
        <authorList>
            <person name="Sheh A."/>
            <person name="Shen Z."/>
            <person name="Mannion A.J."/>
            <person name="Fox J.G."/>
        </authorList>
    </citation>
    <scope>NUCLEOTIDE SEQUENCE</scope>
    <source>
        <strain evidence="3">MIT 97-6194</strain>
    </source>
</reference>